<accession>A0ABU0M938</accession>
<comment type="similarity">
    <text evidence="1 2">Belongs to the enoyl-CoA hydratase/isomerase family.</text>
</comment>
<reference evidence="3 4" key="1">
    <citation type="submission" date="2023-07" db="EMBL/GenBank/DDBJ databases">
        <title>Genomic Encyclopedia of Type Strains, Phase IV (KMG-IV): sequencing the most valuable type-strain genomes for metagenomic binning, comparative biology and taxonomic classification.</title>
        <authorList>
            <person name="Goeker M."/>
        </authorList>
    </citation>
    <scope>NUCLEOTIDE SEQUENCE [LARGE SCALE GENOMIC DNA]</scope>
    <source>
        <strain evidence="3 4">B1-1</strain>
    </source>
</reference>
<dbReference type="EMBL" id="JAUSWJ010000001">
    <property type="protein sequence ID" value="MDQ0517320.1"/>
    <property type="molecule type" value="Genomic_DNA"/>
</dbReference>
<comment type="caution">
    <text evidence="3">The sequence shown here is derived from an EMBL/GenBank/DDBJ whole genome shotgun (WGS) entry which is preliminary data.</text>
</comment>
<dbReference type="CDD" id="cd06558">
    <property type="entry name" value="crotonase-like"/>
    <property type="match status" value="1"/>
</dbReference>
<dbReference type="SUPFAM" id="SSF52096">
    <property type="entry name" value="ClpP/crotonase"/>
    <property type="match status" value="1"/>
</dbReference>
<dbReference type="InterPro" id="IPR001753">
    <property type="entry name" value="Enoyl-CoA_hydra/iso"/>
</dbReference>
<sequence>MADRFQTLEIVREGRVATVTFRRGDQLNAMNKAMQSEITAAFEALSAEAGVGAIVVTGEGRGFMAGADIKEYAAQSGSEFDAFQQTGERMYRAIEANAKPVIAAVNGFALGGGFELVLCCDIVLAAPEAKFGLPEIKLGLVPGGGGTQRSVEKLGRNRANLMLLTGAILPVADFIAAGLVAEIVPIEGLLPRAMELARMIAAEPPAAVEGLKRLTAMALAGDRAAGLAAERDLVCALYRSEIGQARVQDFAAKSIARAAEKAAKAAAAKQG</sequence>
<gene>
    <name evidence="3" type="ORF">QO015_002933</name>
</gene>
<dbReference type="PROSITE" id="PS00166">
    <property type="entry name" value="ENOYL_COA_HYDRATASE"/>
    <property type="match status" value="1"/>
</dbReference>
<name>A0ABU0M938_9HYPH</name>
<dbReference type="RefSeq" id="WP_266278514.1">
    <property type="nucleotide sequence ID" value="NZ_JAPKNF010000001.1"/>
</dbReference>
<evidence type="ECO:0000313" key="3">
    <source>
        <dbReference type="EMBL" id="MDQ0517320.1"/>
    </source>
</evidence>
<evidence type="ECO:0000256" key="2">
    <source>
        <dbReference type="RuleBase" id="RU003707"/>
    </source>
</evidence>
<dbReference type="Proteomes" id="UP001223743">
    <property type="component" value="Unassembled WGS sequence"/>
</dbReference>
<dbReference type="Pfam" id="PF00378">
    <property type="entry name" value="ECH_1"/>
    <property type="match status" value="1"/>
</dbReference>
<protein>
    <submittedName>
        <fullName evidence="3">Enoyl-CoA hydratase/carnithine racemase</fullName>
    </submittedName>
</protein>
<dbReference type="InterPro" id="IPR029045">
    <property type="entry name" value="ClpP/crotonase-like_dom_sf"/>
</dbReference>
<evidence type="ECO:0000256" key="1">
    <source>
        <dbReference type="ARBA" id="ARBA00005254"/>
    </source>
</evidence>
<evidence type="ECO:0000313" key="4">
    <source>
        <dbReference type="Proteomes" id="UP001223743"/>
    </source>
</evidence>
<dbReference type="InterPro" id="IPR018376">
    <property type="entry name" value="Enoyl-CoA_hyd/isom_CS"/>
</dbReference>
<dbReference type="Gene3D" id="3.90.226.10">
    <property type="entry name" value="2-enoyl-CoA Hydratase, Chain A, domain 1"/>
    <property type="match status" value="1"/>
</dbReference>
<organism evidence="3 4">
    <name type="scientific">Kaistia geumhonensis</name>
    <dbReference type="NCBI Taxonomy" id="410839"/>
    <lineage>
        <taxon>Bacteria</taxon>
        <taxon>Pseudomonadati</taxon>
        <taxon>Pseudomonadota</taxon>
        <taxon>Alphaproteobacteria</taxon>
        <taxon>Hyphomicrobiales</taxon>
        <taxon>Kaistiaceae</taxon>
        <taxon>Kaistia</taxon>
    </lineage>
</organism>
<dbReference type="PANTHER" id="PTHR11941:SF54">
    <property type="entry name" value="ENOYL-COA HYDRATASE, MITOCHONDRIAL"/>
    <property type="match status" value="1"/>
</dbReference>
<keyword evidence="4" id="KW-1185">Reference proteome</keyword>
<dbReference type="PANTHER" id="PTHR11941">
    <property type="entry name" value="ENOYL-COA HYDRATASE-RELATED"/>
    <property type="match status" value="1"/>
</dbReference>
<proteinExistence type="inferred from homology"/>